<evidence type="ECO:0000256" key="3">
    <source>
        <dbReference type="ARBA" id="ARBA00006577"/>
    </source>
</evidence>
<evidence type="ECO:0000313" key="12">
    <source>
        <dbReference type="EMBL" id="NME67377.1"/>
    </source>
</evidence>
<dbReference type="GO" id="GO:0042026">
    <property type="term" value="P:protein refolding"/>
    <property type="evidence" value="ECO:0007669"/>
    <property type="project" value="UniProtKB-ARBA"/>
</dbReference>
<evidence type="ECO:0000256" key="7">
    <source>
        <dbReference type="ARBA" id="ARBA00023235"/>
    </source>
</evidence>
<dbReference type="Proteomes" id="UP000576082">
    <property type="component" value="Unassembled WGS sequence"/>
</dbReference>
<evidence type="ECO:0000256" key="1">
    <source>
        <dbReference type="ARBA" id="ARBA00000971"/>
    </source>
</evidence>
<evidence type="ECO:0000259" key="11">
    <source>
        <dbReference type="PROSITE" id="PS50059"/>
    </source>
</evidence>
<keyword evidence="6" id="KW-0143">Chaperone</keyword>
<evidence type="ECO:0000256" key="9">
    <source>
        <dbReference type="PROSITE-ProRule" id="PRU00277"/>
    </source>
</evidence>
<protein>
    <recommendedName>
        <fullName evidence="10">Peptidyl-prolyl cis-trans isomerase</fullName>
        <ecNumber evidence="10">5.2.1.8</ecNumber>
    </recommendedName>
</protein>
<comment type="catalytic activity">
    <reaction evidence="1 9 10">
        <text>[protein]-peptidylproline (omega=180) = [protein]-peptidylproline (omega=0)</text>
        <dbReference type="Rhea" id="RHEA:16237"/>
        <dbReference type="Rhea" id="RHEA-COMP:10747"/>
        <dbReference type="Rhea" id="RHEA-COMP:10748"/>
        <dbReference type="ChEBI" id="CHEBI:83833"/>
        <dbReference type="ChEBI" id="CHEBI:83834"/>
        <dbReference type="EC" id="5.2.1.8"/>
    </reaction>
</comment>
<dbReference type="InterPro" id="IPR048261">
    <property type="entry name" value="SlpA/SlyD-like_ins_sf"/>
</dbReference>
<keyword evidence="4" id="KW-0963">Cytoplasm</keyword>
<dbReference type="GO" id="GO:0005737">
    <property type="term" value="C:cytoplasm"/>
    <property type="evidence" value="ECO:0007669"/>
    <property type="project" value="UniProtKB-SubCell"/>
</dbReference>
<dbReference type="SUPFAM" id="SSF54534">
    <property type="entry name" value="FKBP-like"/>
    <property type="match status" value="1"/>
</dbReference>
<comment type="similarity">
    <text evidence="3 10">Belongs to the FKBP-type PPIase family.</text>
</comment>
<evidence type="ECO:0000256" key="10">
    <source>
        <dbReference type="RuleBase" id="RU003915"/>
    </source>
</evidence>
<dbReference type="GO" id="GO:0003755">
    <property type="term" value="F:peptidyl-prolyl cis-trans isomerase activity"/>
    <property type="evidence" value="ECO:0007669"/>
    <property type="project" value="UniProtKB-UniRule"/>
</dbReference>
<dbReference type="PANTHER" id="PTHR47861:SF3">
    <property type="entry name" value="FKBP-TYPE PEPTIDYL-PROLYL CIS-TRANS ISOMERASE SLYD"/>
    <property type="match status" value="1"/>
</dbReference>
<dbReference type="PROSITE" id="PS50059">
    <property type="entry name" value="FKBP_PPIASE"/>
    <property type="match status" value="1"/>
</dbReference>
<evidence type="ECO:0000256" key="2">
    <source>
        <dbReference type="ARBA" id="ARBA00004496"/>
    </source>
</evidence>
<dbReference type="InterPro" id="IPR046357">
    <property type="entry name" value="PPIase_dom_sf"/>
</dbReference>
<evidence type="ECO:0000256" key="6">
    <source>
        <dbReference type="ARBA" id="ARBA00023186"/>
    </source>
</evidence>
<name>A0A7X9P2U0_9BACT</name>
<sequence length="175" mass="19618">MKATKDKVVTLVYSLSEETAEGTLLQKVEKDDPFEFLFGHMDVLPEFETELEGKEAGYTFSFSISKENAYGERQDAAVVKVPKEVFNIEDEIDQNEILKVGNVLPMVGPDEMPMEGEVTEVHDDHVVMDFNHPLAGTNLYFTGEIIDVRDATKEELEEAVQVDNMEGLEGLEGLQ</sequence>
<reference evidence="12 13" key="1">
    <citation type="submission" date="2020-04" db="EMBL/GenBank/DDBJ databases">
        <title>Flammeovirga sp. SR4, a novel species isolated from seawater.</title>
        <authorList>
            <person name="Wang X."/>
        </authorList>
    </citation>
    <scope>NUCLEOTIDE SEQUENCE [LARGE SCALE GENOMIC DNA]</scope>
    <source>
        <strain evidence="12 13">ATCC 23126</strain>
    </source>
</reference>
<comment type="function">
    <text evidence="8">Also involved in hydrogenase metallocenter assembly, probably by participating in the nickel insertion step. This function in hydrogenase biosynthesis requires chaperone activity and the presence of the metal-binding domain, but not PPIase activity.</text>
</comment>
<dbReference type="InterPro" id="IPR001179">
    <property type="entry name" value="PPIase_FKBP_dom"/>
</dbReference>
<dbReference type="EC" id="5.2.1.8" evidence="10"/>
<evidence type="ECO:0000256" key="4">
    <source>
        <dbReference type="ARBA" id="ARBA00022490"/>
    </source>
</evidence>
<dbReference type="AlphaFoldDB" id="A0A7X9P2U0"/>
<keyword evidence="7 9" id="KW-0413">Isomerase</keyword>
<organism evidence="12 13">
    <name type="scientific">Flammeovirga aprica JL-4</name>
    <dbReference type="NCBI Taxonomy" id="694437"/>
    <lineage>
        <taxon>Bacteria</taxon>
        <taxon>Pseudomonadati</taxon>
        <taxon>Bacteroidota</taxon>
        <taxon>Cytophagia</taxon>
        <taxon>Cytophagales</taxon>
        <taxon>Flammeovirgaceae</taxon>
        <taxon>Flammeovirga</taxon>
    </lineage>
</organism>
<evidence type="ECO:0000313" key="13">
    <source>
        <dbReference type="Proteomes" id="UP000576082"/>
    </source>
</evidence>
<accession>A0A7X9P2U0</accession>
<evidence type="ECO:0000256" key="5">
    <source>
        <dbReference type="ARBA" id="ARBA00023110"/>
    </source>
</evidence>
<comment type="caution">
    <text evidence="12">The sequence shown here is derived from an EMBL/GenBank/DDBJ whole genome shotgun (WGS) entry which is preliminary data.</text>
</comment>
<proteinExistence type="inferred from homology"/>
<gene>
    <name evidence="12" type="ORF">HHU12_05320</name>
</gene>
<feature type="domain" description="PPIase FKBP-type" evidence="11">
    <location>
        <begin position="6"/>
        <end position="82"/>
    </location>
</feature>
<evidence type="ECO:0000256" key="8">
    <source>
        <dbReference type="ARBA" id="ARBA00037071"/>
    </source>
</evidence>
<dbReference type="PANTHER" id="PTHR47861">
    <property type="entry name" value="FKBP-TYPE PEPTIDYL-PROLYL CIS-TRANS ISOMERASE SLYD"/>
    <property type="match status" value="1"/>
</dbReference>
<keyword evidence="13" id="KW-1185">Reference proteome</keyword>
<dbReference type="Gene3D" id="2.40.10.330">
    <property type="match status" value="1"/>
</dbReference>
<dbReference type="EMBL" id="JABANE010000010">
    <property type="protein sequence ID" value="NME67377.1"/>
    <property type="molecule type" value="Genomic_DNA"/>
</dbReference>
<dbReference type="Gene3D" id="3.10.50.40">
    <property type="match status" value="1"/>
</dbReference>
<dbReference type="Pfam" id="PF00254">
    <property type="entry name" value="FKBP_C"/>
    <property type="match status" value="1"/>
</dbReference>
<comment type="subcellular location">
    <subcellularLocation>
        <location evidence="2">Cytoplasm</location>
    </subcellularLocation>
</comment>
<dbReference type="RefSeq" id="WP_169655679.1">
    <property type="nucleotide sequence ID" value="NZ_JABANE010000010.1"/>
</dbReference>
<keyword evidence="5 9" id="KW-0697">Rotamase</keyword>